<evidence type="ECO:0000256" key="1">
    <source>
        <dbReference type="SAM" id="Phobius"/>
    </source>
</evidence>
<evidence type="ECO:0000313" key="2">
    <source>
        <dbReference type="EMBL" id="AJY75985.1"/>
    </source>
</evidence>
<gene>
    <name evidence="2" type="ORF">VN24_17280</name>
</gene>
<dbReference type="RefSeq" id="WP_045671413.1">
    <property type="nucleotide sequence ID" value="NZ_CP011058.1"/>
</dbReference>
<dbReference type="EMBL" id="CP011058">
    <property type="protein sequence ID" value="AJY75985.1"/>
    <property type="molecule type" value="Genomic_DNA"/>
</dbReference>
<protein>
    <recommendedName>
        <fullName evidence="4">YtpI-like protein</fullName>
    </recommendedName>
</protein>
<dbReference type="InterPro" id="IPR025618">
    <property type="entry name" value="YtpI"/>
</dbReference>
<reference evidence="3" key="2">
    <citation type="submission" date="2015-03" db="EMBL/GenBank/DDBJ databases">
        <title>Genome sequence of Paenibacillus beijingensis strain DSM 24997T.</title>
        <authorList>
            <person name="Kwak Y."/>
            <person name="Shin J.-H."/>
        </authorList>
    </citation>
    <scope>NUCLEOTIDE SEQUENCE [LARGE SCALE GENOMIC DNA]</scope>
    <source>
        <strain evidence="3">DSM 24997</strain>
    </source>
</reference>
<feature type="transmembrane region" description="Helical" evidence="1">
    <location>
        <begin position="6"/>
        <end position="27"/>
    </location>
</feature>
<name>A0A0D5NLF8_9BACL</name>
<keyword evidence="3" id="KW-1185">Reference proteome</keyword>
<dbReference type="STRING" id="1126833.VN24_17280"/>
<dbReference type="Pfam" id="PF14007">
    <property type="entry name" value="YtpI"/>
    <property type="match status" value="1"/>
</dbReference>
<dbReference type="HOGENOM" id="CLU_154562_1_0_9"/>
<dbReference type="OrthoDB" id="2990512at2"/>
<keyword evidence="1" id="KW-0472">Membrane</keyword>
<sequence length="100" mass="10891">MSAPQIIQWVLIAGICVTSVLSVYFSFKSRRAAGYRDKGAAAAKMNVSMGFMLLLIAFIQMFLFTASSIRVVVGAVFMLLGLFNIFAGLRSLSAFRGIKD</sequence>
<feature type="transmembrane region" description="Helical" evidence="1">
    <location>
        <begin position="71"/>
        <end position="89"/>
    </location>
</feature>
<keyword evidence="1" id="KW-1133">Transmembrane helix</keyword>
<dbReference type="AlphaFoldDB" id="A0A0D5NLF8"/>
<feature type="transmembrane region" description="Helical" evidence="1">
    <location>
        <begin position="47"/>
        <end position="65"/>
    </location>
</feature>
<dbReference type="KEGG" id="pbj:VN24_17280"/>
<accession>A0A0D5NLF8</accession>
<evidence type="ECO:0000313" key="3">
    <source>
        <dbReference type="Proteomes" id="UP000032633"/>
    </source>
</evidence>
<dbReference type="Proteomes" id="UP000032633">
    <property type="component" value="Chromosome"/>
</dbReference>
<organism evidence="2 3">
    <name type="scientific">Paenibacillus beijingensis</name>
    <dbReference type="NCBI Taxonomy" id="1126833"/>
    <lineage>
        <taxon>Bacteria</taxon>
        <taxon>Bacillati</taxon>
        <taxon>Bacillota</taxon>
        <taxon>Bacilli</taxon>
        <taxon>Bacillales</taxon>
        <taxon>Paenibacillaceae</taxon>
        <taxon>Paenibacillus</taxon>
    </lineage>
</organism>
<keyword evidence="1" id="KW-0812">Transmembrane</keyword>
<reference evidence="2 3" key="1">
    <citation type="journal article" date="2015" name="J. Biotechnol.">
        <title>Complete genome sequence of Paenibacillus beijingensis 7188(T) (=DSM 24997(T)), a novel rhizobacterium from jujube garden soil.</title>
        <authorList>
            <person name="Kwak Y."/>
            <person name="Shin J.H."/>
        </authorList>
    </citation>
    <scope>NUCLEOTIDE SEQUENCE [LARGE SCALE GENOMIC DNA]</scope>
    <source>
        <strain evidence="2 3">DSM 24997</strain>
    </source>
</reference>
<evidence type="ECO:0008006" key="4">
    <source>
        <dbReference type="Google" id="ProtNLM"/>
    </source>
</evidence>
<proteinExistence type="predicted"/>
<dbReference type="PATRIC" id="fig|1126833.4.peg.3793"/>